<gene>
    <name evidence="11" type="ORF">CVT24_007123</name>
</gene>
<dbReference type="GO" id="GO:0005886">
    <property type="term" value="C:plasma membrane"/>
    <property type="evidence" value="ECO:0007669"/>
    <property type="project" value="TreeGrafter"/>
</dbReference>
<feature type="region of interest" description="Disordered" evidence="9">
    <location>
        <begin position="308"/>
        <end position="365"/>
    </location>
</feature>
<keyword evidence="4 8" id="KW-0812">Transmembrane</keyword>
<dbReference type="InterPro" id="IPR023271">
    <property type="entry name" value="Aquaporin-like"/>
</dbReference>
<keyword evidence="3 8" id="KW-0813">Transport</keyword>
<comment type="similarity">
    <text evidence="2 8">Belongs to the MIP/aquaporin (TC 1.A.8) family.</text>
</comment>
<evidence type="ECO:0000256" key="5">
    <source>
        <dbReference type="ARBA" id="ARBA00022737"/>
    </source>
</evidence>
<feature type="compositionally biased region" description="Basic and acidic residues" evidence="9">
    <location>
        <begin position="328"/>
        <end position="345"/>
    </location>
</feature>
<evidence type="ECO:0000313" key="12">
    <source>
        <dbReference type="Proteomes" id="UP000284842"/>
    </source>
</evidence>
<dbReference type="AlphaFoldDB" id="A0A409VJY1"/>
<dbReference type="PANTHER" id="PTHR43829:SF14">
    <property type="entry name" value="AQUAPORIN 3"/>
    <property type="match status" value="1"/>
</dbReference>
<dbReference type="GO" id="GO:0015254">
    <property type="term" value="F:glycerol channel activity"/>
    <property type="evidence" value="ECO:0007669"/>
    <property type="project" value="TreeGrafter"/>
</dbReference>
<dbReference type="Proteomes" id="UP000284842">
    <property type="component" value="Unassembled WGS sequence"/>
</dbReference>
<proteinExistence type="inferred from homology"/>
<evidence type="ECO:0008006" key="13">
    <source>
        <dbReference type="Google" id="ProtNLM"/>
    </source>
</evidence>
<feature type="transmembrane region" description="Helical" evidence="10">
    <location>
        <begin position="43"/>
        <end position="63"/>
    </location>
</feature>
<feature type="transmembrane region" description="Helical" evidence="10">
    <location>
        <begin position="209"/>
        <end position="231"/>
    </location>
</feature>
<evidence type="ECO:0000256" key="2">
    <source>
        <dbReference type="ARBA" id="ARBA00006175"/>
    </source>
</evidence>
<dbReference type="EMBL" id="NHTK01006040">
    <property type="protein sequence ID" value="PPQ66558.1"/>
    <property type="molecule type" value="Genomic_DNA"/>
</dbReference>
<comment type="caution">
    <text evidence="11">The sequence shown here is derived from an EMBL/GenBank/DDBJ whole genome shotgun (WGS) entry which is preliminary data.</text>
</comment>
<dbReference type="GO" id="GO:0015250">
    <property type="term" value="F:water channel activity"/>
    <property type="evidence" value="ECO:0007669"/>
    <property type="project" value="TreeGrafter"/>
</dbReference>
<evidence type="ECO:0000256" key="6">
    <source>
        <dbReference type="ARBA" id="ARBA00022989"/>
    </source>
</evidence>
<dbReference type="PANTHER" id="PTHR43829">
    <property type="entry name" value="AQUAPORIN OR AQUAGLYCEROPORIN RELATED"/>
    <property type="match status" value="1"/>
</dbReference>
<feature type="transmembrane region" description="Helical" evidence="10">
    <location>
        <begin position="75"/>
        <end position="96"/>
    </location>
</feature>
<evidence type="ECO:0000256" key="8">
    <source>
        <dbReference type="RuleBase" id="RU000477"/>
    </source>
</evidence>
<evidence type="ECO:0000256" key="3">
    <source>
        <dbReference type="ARBA" id="ARBA00022448"/>
    </source>
</evidence>
<dbReference type="OrthoDB" id="3222at2759"/>
<organism evidence="11 12">
    <name type="scientific">Panaeolus cyanescens</name>
    <dbReference type="NCBI Taxonomy" id="181874"/>
    <lineage>
        <taxon>Eukaryota</taxon>
        <taxon>Fungi</taxon>
        <taxon>Dikarya</taxon>
        <taxon>Basidiomycota</taxon>
        <taxon>Agaricomycotina</taxon>
        <taxon>Agaricomycetes</taxon>
        <taxon>Agaricomycetidae</taxon>
        <taxon>Agaricales</taxon>
        <taxon>Agaricineae</taxon>
        <taxon>Galeropsidaceae</taxon>
        <taxon>Panaeolus</taxon>
    </lineage>
</organism>
<evidence type="ECO:0000256" key="10">
    <source>
        <dbReference type="SAM" id="Phobius"/>
    </source>
</evidence>
<dbReference type="InterPro" id="IPR050363">
    <property type="entry name" value="MIP/Aquaporin"/>
</dbReference>
<evidence type="ECO:0000256" key="7">
    <source>
        <dbReference type="ARBA" id="ARBA00023136"/>
    </source>
</evidence>
<evidence type="ECO:0000313" key="11">
    <source>
        <dbReference type="EMBL" id="PPQ66558.1"/>
    </source>
</evidence>
<dbReference type="InterPro" id="IPR000425">
    <property type="entry name" value="MIP"/>
</dbReference>
<comment type="subcellular location">
    <subcellularLocation>
        <location evidence="1">Membrane</location>
        <topology evidence="1">Multi-pass membrane protein</topology>
    </subcellularLocation>
</comment>
<evidence type="ECO:0000256" key="9">
    <source>
        <dbReference type="SAM" id="MobiDB-lite"/>
    </source>
</evidence>
<dbReference type="STRING" id="181874.A0A409VJY1"/>
<name>A0A409VJY1_9AGAR</name>
<evidence type="ECO:0000256" key="1">
    <source>
        <dbReference type="ARBA" id="ARBA00004141"/>
    </source>
</evidence>
<feature type="transmembrane region" description="Helical" evidence="10">
    <location>
        <begin position="184"/>
        <end position="203"/>
    </location>
</feature>
<dbReference type="SUPFAM" id="SSF81338">
    <property type="entry name" value="Aquaporin-like"/>
    <property type="match status" value="1"/>
</dbReference>
<keyword evidence="12" id="KW-1185">Reference proteome</keyword>
<keyword evidence="7 10" id="KW-0472">Membrane</keyword>
<feature type="transmembrane region" description="Helical" evidence="10">
    <location>
        <begin position="116"/>
        <end position="135"/>
    </location>
</feature>
<dbReference type="Pfam" id="PF00230">
    <property type="entry name" value="MIP"/>
    <property type="match status" value="1"/>
</dbReference>
<accession>A0A409VJY1</accession>
<keyword evidence="5" id="KW-0677">Repeat</keyword>
<reference evidence="11 12" key="1">
    <citation type="journal article" date="2018" name="Evol. Lett.">
        <title>Horizontal gene cluster transfer increased hallucinogenic mushroom diversity.</title>
        <authorList>
            <person name="Reynolds H.T."/>
            <person name="Vijayakumar V."/>
            <person name="Gluck-Thaler E."/>
            <person name="Korotkin H.B."/>
            <person name="Matheny P.B."/>
            <person name="Slot J.C."/>
        </authorList>
    </citation>
    <scope>NUCLEOTIDE SEQUENCE [LARGE SCALE GENOMIC DNA]</scope>
    <source>
        <strain evidence="11 12">2629</strain>
    </source>
</reference>
<protein>
    <recommendedName>
        <fullName evidence="13">Aquaporin</fullName>
    </recommendedName>
</protein>
<evidence type="ECO:0000256" key="4">
    <source>
        <dbReference type="ARBA" id="ARBA00022692"/>
    </source>
</evidence>
<keyword evidence="6 10" id="KW-1133">Transmembrane helix</keyword>
<dbReference type="InParanoid" id="A0A409VJY1"/>
<dbReference type="PRINTS" id="PR00783">
    <property type="entry name" value="MINTRINSICP"/>
</dbReference>
<dbReference type="Gene3D" id="1.20.1080.10">
    <property type="entry name" value="Glycerol uptake facilitator protein"/>
    <property type="match status" value="1"/>
</dbReference>
<sequence>MATPLIHLRDIQKRMRVFTVWEKKRNSKQVHWLPELFAEALGVFLYVYFGTSSAAGWVVGNIIKMPGLSNILQIGLAYALGILFAISVCASTSGGHFNPCVTIALVVFKGFPPLKAVRYIAAQLLGAYIACLLVYNQWKAILDEAEAVLMAAGPEVYNATLFTPNGPAGIFALYLLPGQTLPQVFLNEFVNCFVLALIIWAALDPSSYLMSPMVAPWVISLAYACAIWGFATPGISLNAARDVGARFLALTVWGTKAGGGSYAAITALTNIPATLLAVVVYEVFLVDSDRVVTPAHLEFMNLNANHRRARRKANGEKRNSRVQSLVDLGEHQRSSSSQAEDKDKPMTTTFEYAPNNGAIDVTSRV</sequence>